<sequence>MQHLSLGSKSTPSSLKGSKDVKS</sequence>
<dbReference type="AlphaFoldDB" id="A0A383D8T2"/>
<protein>
    <submittedName>
        <fullName evidence="2">Uncharacterized protein</fullName>
    </submittedName>
</protein>
<evidence type="ECO:0000256" key="1">
    <source>
        <dbReference type="SAM" id="MobiDB-lite"/>
    </source>
</evidence>
<feature type="non-terminal residue" evidence="2">
    <location>
        <position position="23"/>
    </location>
</feature>
<proteinExistence type="predicted"/>
<name>A0A383D8T2_9ZZZZ</name>
<feature type="region of interest" description="Disordered" evidence="1">
    <location>
        <begin position="1"/>
        <end position="23"/>
    </location>
</feature>
<dbReference type="EMBL" id="UINC01215154">
    <property type="protein sequence ID" value="SVE40710.1"/>
    <property type="molecule type" value="Genomic_DNA"/>
</dbReference>
<reference evidence="2" key="1">
    <citation type="submission" date="2018-05" db="EMBL/GenBank/DDBJ databases">
        <authorList>
            <person name="Lanie J.A."/>
            <person name="Ng W.-L."/>
            <person name="Kazmierczak K.M."/>
            <person name="Andrzejewski T.M."/>
            <person name="Davidsen T.M."/>
            <person name="Wayne K.J."/>
            <person name="Tettelin H."/>
            <person name="Glass J.I."/>
            <person name="Rusch D."/>
            <person name="Podicherti R."/>
            <person name="Tsui H.-C.T."/>
            <person name="Winkler M.E."/>
        </authorList>
    </citation>
    <scope>NUCLEOTIDE SEQUENCE</scope>
</reference>
<evidence type="ECO:0000313" key="2">
    <source>
        <dbReference type="EMBL" id="SVE40710.1"/>
    </source>
</evidence>
<feature type="compositionally biased region" description="Polar residues" evidence="1">
    <location>
        <begin position="1"/>
        <end position="16"/>
    </location>
</feature>
<gene>
    <name evidence="2" type="ORF">METZ01_LOCUS493564</name>
</gene>
<organism evidence="2">
    <name type="scientific">marine metagenome</name>
    <dbReference type="NCBI Taxonomy" id="408172"/>
    <lineage>
        <taxon>unclassified sequences</taxon>
        <taxon>metagenomes</taxon>
        <taxon>ecological metagenomes</taxon>
    </lineage>
</organism>
<accession>A0A383D8T2</accession>